<dbReference type="AlphaFoldDB" id="A0A7S4EQB8"/>
<evidence type="ECO:0000256" key="2">
    <source>
        <dbReference type="ARBA" id="ARBA00009540"/>
    </source>
</evidence>
<evidence type="ECO:0000313" key="7">
    <source>
        <dbReference type="EMBL" id="CAE0728022.1"/>
    </source>
</evidence>
<comment type="similarity">
    <text evidence="2">Belongs to the OXR1 family.</text>
</comment>
<dbReference type="Pfam" id="PF07534">
    <property type="entry name" value="TLD"/>
    <property type="match status" value="1"/>
</dbReference>
<feature type="compositionally biased region" description="Polar residues" evidence="5">
    <location>
        <begin position="172"/>
        <end position="181"/>
    </location>
</feature>
<dbReference type="PROSITE" id="PS51886">
    <property type="entry name" value="TLDC"/>
    <property type="match status" value="1"/>
</dbReference>
<keyword evidence="3" id="KW-0496">Mitochondrion</keyword>
<proteinExistence type="inferred from homology"/>
<sequence>MVDGKNDQFEESSLSPTIASSSPNDGAADYSASNQNNDVQAARRGLLKAIWQATLAPRFSSRPIDLKTSNSNQAAGAFSSKPIEMEEYFSSNNSRGGSFVRQNSCVTVGTLGTTSDSSFIESSYLTPSEQGYLQELLQSDDLNSIRRASVRLSDKEIFPSATDEDDEIEVTNEGSSDNAPHTTKRKTMPLPPTFTPPRRRDSQVQEHLLEWHEKTTIMPSVVLQRMSSNQSAKKTTLIPRGISSRSISQDDSLTQDDSQDSSSDCPSVTSNATGGEENKFENKERVQEKTDHNENQHDREEAGVLQHECKDGTLENEQTWNFDLIDLNAWVARTEGVEVNEEGHASTTANMTSNPFKILGTSANDVSVQPMVLSPPLMEGLQSFMPESFQEHHYWLKYSLVRDGPGLMKMLRHCRGSQHTILAIETTDGYVFGSFTAQPWRLTSPNEGSDHYYGSKESFLWRMRQSRFEPCESVVEQILMESKMDVFPFTSQNNMVQSCTKSGIALGHGEIKEEVKTEEGEEDEEPNLAGDDTKSTNPAANRLTDHYGHAIKLDRSMATGSTSSSETFGSPCMIERESRGKQFQVANVELWTMTPHESVEDADQAEMRALFLEENRDKNLNLIEILVGTHKS</sequence>
<feature type="region of interest" description="Disordered" evidence="5">
    <location>
        <begin position="1"/>
        <end position="36"/>
    </location>
</feature>
<dbReference type="GO" id="GO:0005739">
    <property type="term" value="C:mitochondrion"/>
    <property type="evidence" value="ECO:0007669"/>
    <property type="project" value="UniProtKB-SubCell"/>
</dbReference>
<feature type="compositionally biased region" description="Basic and acidic residues" evidence="5">
    <location>
        <begin position="276"/>
        <end position="302"/>
    </location>
</feature>
<evidence type="ECO:0000256" key="3">
    <source>
        <dbReference type="ARBA" id="ARBA00023128"/>
    </source>
</evidence>
<gene>
    <name evidence="7" type="ORF">PAUS00366_LOCUS20806</name>
</gene>
<evidence type="ECO:0000256" key="1">
    <source>
        <dbReference type="ARBA" id="ARBA00004173"/>
    </source>
</evidence>
<dbReference type="SMART" id="SM00584">
    <property type="entry name" value="TLDc"/>
    <property type="match status" value="1"/>
</dbReference>
<protein>
    <recommendedName>
        <fullName evidence="4">Oxidation resistance protein 1</fullName>
    </recommendedName>
</protein>
<comment type="subcellular location">
    <subcellularLocation>
        <location evidence="1">Mitochondrion</location>
    </subcellularLocation>
</comment>
<dbReference type="InterPro" id="IPR006571">
    <property type="entry name" value="TLDc_dom"/>
</dbReference>
<dbReference type="PANTHER" id="PTHR23354:SF62">
    <property type="entry name" value="MUSTARD, ISOFORM V"/>
    <property type="match status" value="1"/>
</dbReference>
<feature type="region of interest" description="Disordered" evidence="5">
    <location>
        <begin position="158"/>
        <end position="204"/>
    </location>
</feature>
<organism evidence="7">
    <name type="scientific">Pseudo-nitzschia australis</name>
    <dbReference type="NCBI Taxonomy" id="44445"/>
    <lineage>
        <taxon>Eukaryota</taxon>
        <taxon>Sar</taxon>
        <taxon>Stramenopiles</taxon>
        <taxon>Ochrophyta</taxon>
        <taxon>Bacillariophyta</taxon>
        <taxon>Bacillariophyceae</taxon>
        <taxon>Bacillariophycidae</taxon>
        <taxon>Bacillariales</taxon>
        <taxon>Bacillariaceae</taxon>
        <taxon>Pseudo-nitzschia</taxon>
    </lineage>
</organism>
<feature type="domain" description="TLDc" evidence="6">
    <location>
        <begin position="371"/>
        <end position="594"/>
    </location>
</feature>
<evidence type="ECO:0000256" key="4">
    <source>
        <dbReference type="ARBA" id="ARBA00040604"/>
    </source>
</evidence>
<evidence type="ECO:0000259" key="6">
    <source>
        <dbReference type="PROSITE" id="PS51886"/>
    </source>
</evidence>
<feature type="region of interest" description="Disordered" evidence="5">
    <location>
        <begin position="228"/>
        <end position="302"/>
    </location>
</feature>
<feature type="compositionally biased region" description="Low complexity" evidence="5">
    <location>
        <begin position="12"/>
        <end position="22"/>
    </location>
</feature>
<reference evidence="7" key="1">
    <citation type="submission" date="2021-01" db="EMBL/GenBank/DDBJ databases">
        <authorList>
            <person name="Corre E."/>
            <person name="Pelletier E."/>
            <person name="Niang G."/>
            <person name="Scheremetjew M."/>
            <person name="Finn R."/>
            <person name="Kale V."/>
            <person name="Holt S."/>
            <person name="Cochrane G."/>
            <person name="Meng A."/>
            <person name="Brown T."/>
            <person name="Cohen L."/>
        </authorList>
    </citation>
    <scope>NUCLEOTIDE SEQUENCE</scope>
    <source>
        <strain evidence="7">10249 10 AB</strain>
    </source>
</reference>
<accession>A0A7S4EQB8</accession>
<dbReference type="PANTHER" id="PTHR23354">
    <property type="entry name" value="NUCLEOLAR PROTEIN 7/ESTROGEN RECEPTOR COACTIVATOR-RELATED"/>
    <property type="match status" value="1"/>
</dbReference>
<name>A0A7S4EQB8_9STRA</name>
<dbReference type="EMBL" id="HBIX01031414">
    <property type="protein sequence ID" value="CAE0728022.1"/>
    <property type="molecule type" value="Transcribed_RNA"/>
</dbReference>
<feature type="region of interest" description="Disordered" evidence="5">
    <location>
        <begin position="513"/>
        <end position="541"/>
    </location>
</feature>
<evidence type="ECO:0000256" key="5">
    <source>
        <dbReference type="SAM" id="MobiDB-lite"/>
    </source>
</evidence>